<reference evidence="1 3" key="1">
    <citation type="submission" date="2015-09" db="EMBL/GenBank/DDBJ databases">
        <title>Draft Genome Sequence of Pseudoalteromonas lipolytica UCD-48B.</title>
        <authorList>
            <person name="Krusor M."/>
            <person name="Coil D.A."/>
            <person name="Lang J.M."/>
            <person name="Eisen J.A."/>
            <person name="Alexiev A."/>
        </authorList>
    </citation>
    <scope>NUCLEOTIDE SEQUENCE [LARGE SCALE GENOMIC DNA]</scope>
    <source>
        <strain evidence="1 3">UCD-48B</strain>
    </source>
</reference>
<evidence type="ECO:0000313" key="3">
    <source>
        <dbReference type="Proteomes" id="UP000050378"/>
    </source>
</evidence>
<organism evidence="1 3">
    <name type="scientific">Pseudoalteromonas lipolytica</name>
    <dbReference type="NCBI Taxonomy" id="570156"/>
    <lineage>
        <taxon>Bacteria</taxon>
        <taxon>Pseudomonadati</taxon>
        <taxon>Pseudomonadota</taxon>
        <taxon>Gammaproteobacteria</taxon>
        <taxon>Alteromonadales</taxon>
        <taxon>Pseudoalteromonadaceae</taxon>
        <taxon>Pseudoalteromonas</taxon>
    </lineage>
</organism>
<accession>A0A0N8HKQ5</accession>
<dbReference type="OrthoDB" id="6300711at2"/>
<sequence length="65" mass="7347">MANEENAICDFGLHQGEPYSKLPASFLNWMVGNNHLKSHYAEQELQRRQLAATGQLNTENSDKSL</sequence>
<dbReference type="PATRIC" id="fig|570156.3.peg.2294"/>
<reference evidence="2 4" key="2">
    <citation type="submission" date="2023-01" db="EMBL/GenBank/DDBJ databases">
        <title>Trichodesmium-associated heterotrophic epibiont bacteria.</title>
        <authorList>
            <person name="Cleveland C.S."/>
            <person name="Webb E.A."/>
        </authorList>
    </citation>
    <scope>NUCLEOTIDE SEQUENCE [LARGE SCALE GENOMIC DNA]</scope>
    <source>
        <strain evidence="2 4">USCH2</strain>
    </source>
</reference>
<dbReference type="RefSeq" id="WP_054552199.1">
    <property type="nucleotide sequence ID" value="NZ_JAQPZS010000003.1"/>
</dbReference>
<keyword evidence="4" id="KW-1185">Reference proteome</keyword>
<dbReference type="EMBL" id="LJTC01000003">
    <property type="protein sequence ID" value="KPM84536.1"/>
    <property type="molecule type" value="Genomic_DNA"/>
</dbReference>
<dbReference type="Proteomes" id="UP000050378">
    <property type="component" value="Unassembled WGS sequence"/>
</dbReference>
<dbReference type="Proteomes" id="UP001377972">
    <property type="component" value="Unassembled WGS sequence"/>
</dbReference>
<evidence type="ECO:0000313" key="2">
    <source>
        <dbReference type="EMBL" id="MEJ6495427.1"/>
    </source>
</evidence>
<protein>
    <submittedName>
        <fullName evidence="1">Uncharacterized protein</fullName>
    </submittedName>
</protein>
<dbReference type="AlphaFoldDB" id="A0A0N8HKQ5"/>
<gene>
    <name evidence="1" type="ORF">AOG27_06505</name>
    <name evidence="2" type="ORF">PQI24_05260</name>
</gene>
<evidence type="ECO:0000313" key="1">
    <source>
        <dbReference type="EMBL" id="KPM84536.1"/>
    </source>
</evidence>
<dbReference type="EMBL" id="JAQPZS010000003">
    <property type="protein sequence ID" value="MEJ6495427.1"/>
    <property type="molecule type" value="Genomic_DNA"/>
</dbReference>
<name>A0A0N8HKQ5_9GAMM</name>
<evidence type="ECO:0000313" key="4">
    <source>
        <dbReference type="Proteomes" id="UP001377972"/>
    </source>
</evidence>
<proteinExistence type="predicted"/>
<dbReference type="STRING" id="570156.AOG27_06505"/>
<comment type="caution">
    <text evidence="1">The sequence shown here is derived from an EMBL/GenBank/DDBJ whole genome shotgun (WGS) entry which is preliminary data.</text>
</comment>